<reference evidence="11" key="3">
    <citation type="journal article" date="2020" name="Cell Host Microbe">
        <title>Functional and Genomic Variation between Human-Derived Isolates of Lachnospiraceae Reveals Inter- and Intra-Species Diversity.</title>
        <authorList>
            <person name="Sorbara M.T."/>
            <person name="Littmann E.R."/>
            <person name="Fontana E."/>
            <person name="Moody T.U."/>
            <person name="Kohout C.E."/>
            <person name="Gjonbalaj M."/>
            <person name="Eaton V."/>
            <person name="Seok R."/>
            <person name="Leiner I.M."/>
            <person name="Pamer E.G."/>
        </authorList>
    </citation>
    <scope>NUCLEOTIDE SEQUENCE</scope>
    <source>
        <strain evidence="13">MSK.11.9</strain>
        <strain evidence="12">MSK.15.32</strain>
        <strain evidence="11">MSK.22.53</strain>
    </source>
</reference>
<dbReference type="EMBL" id="NIHW01000001">
    <property type="protein sequence ID" value="PLT89540.1"/>
    <property type="molecule type" value="Genomic_DNA"/>
</dbReference>
<dbReference type="Proteomes" id="UP000283834">
    <property type="component" value="Unassembled WGS sequence"/>
</dbReference>
<evidence type="ECO:0000313" key="23">
    <source>
        <dbReference type="EMBL" id="RHJ16223.1"/>
    </source>
</evidence>
<sequence length="105" mass="12189">MRKKKKMSAVITLILFCGCFLFGSFLSFAQNSRTEEPVQFKCYKSIVIQEGDSLWSLAERHIDSESETAVKEYIKELKQINQLESETIQTGEHLIIPYYTTEFPQ</sequence>
<dbReference type="EMBL" id="JAJBNC010000006">
    <property type="protein sequence ID" value="MCB5493140.1"/>
    <property type="molecule type" value="Genomic_DNA"/>
</dbReference>
<dbReference type="EMBL" id="QRLN01000001">
    <property type="protein sequence ID" value="RHJ16223.1"/>
    <property type="molecule type" value="Genomic_DNA"/>
</dbReference>
<dbReference type="Proteomes" id="UP000283981">
    <property type="component" value="Unassembled WGS sequence"/>
</dbReference>
<dbReference type="CDD" id="cd00118">
    <property type="entry name" value="LysM"/>
    <property type="match status" value="1"/>
</dbReference>
<evidence type="ECO:0000313" key="34">
    <source>
        <dbReference type="Proteomes" id="UP000285697"/>
    </source>
</evidence>
<reference evidence="11" key="4">
    <citation type="submission" date="2020-02" db="EMBL/GenBank/DDBJ databases">
        <authorList>
            <person name="Littmann E."/>
            <person name="Sorbara M."/>
        </authorList>
    </citation>
    <scope>NUCLEOTIDE SEQUENCE</scope>
    <source>
        <strain evidence="13">MSK.11.9</strain>
        <strain evidence="12">MSK.15.32</strain>
        <strain evidence="11">MSK.22.53</strain>
    </source>
</reference>
<dbReference type="Proteomes" id="UP001212160">
    <property type="component" value="Unassembled WGS sequence"/>
</dbReference>
<dbReference type="Proteomes" id="UP001211731">
    <property type="component" value="Unassembled WGS sequence"/>
</dbReference>
<evidence type="ECO:0000313" key="13">
    <source>
        <dbReference type="EMBL" id="NSI64662.1"/>
    </source>
</evidence>
<dbReference type="EMBL" id="JAQMLA010000006">
    <property type="protein sequence ID" value="MDB8685729.1"/>
    <property type="molecule type" value="Genomic_DNA"/>
</dbReference>
<dbReference type="Proteomes" id="UP001079535">
    <property type="component" value="Unassembled WGS sequence"/>
</dbReference>
<comment type="caution">
    <text evidence="14">The sequence shown here is derived from an EMBL/GenBank/DDBJ whole genome shotgun (WGS) entry which is preliminary data.</text>
</comment>
<dbReference type="Proteomes" id="UP001297370">
    <property type="component" value="Unassembled WGS sequence"/>
</dbReference>
<dbReference type="EMBL" id="NIHT01000032">
    <property type="protein sequence ID" value="PLT71585.1"/>
    <property type="molecule type" value="Genomic_DNA"/>
</dbReference>
<name>A0A2N5NLB5_MEDGN</name>
<dbReference type="EMBL" id="QRIA01000002">
    <property type="protein sequence ID" value="RHG21861.1"/>
    <property type="molecule type" value="Genomic_DNA"/>
</dbReference>
<evidence type="ECO:0000313" key="16">
    <source>
        <dbReference type="EMBL" id="PLT89540.1"/>
    </source>
</evidence>
<evidence type="ECO:0000313" key="22">
    <source>
        <dbReference type="EMBL" id="RHG88273.1"/>
    </source>
</evidence>
<evidence type="ECO:0000313" key="9">
    <source>
        <dbReference type="EMBL" id="MDB8738539.1"/>
    </source>
</evidence>
<dbReference type="EMBL" id="JAPZED010000001">
    <property type="protein sequence ID" value="MCZ7692512.1"/>
    <property type="molecule type" value="Genomic_DNA"/>
</dbReference>
<dbReference type="Proteomes" id="UP000285610">
    <property type="component" value="Unassembled WGS sequence"/>
</dbReference>
<dbReference type="AlphaFoldDB" id="A0A2N5NLB5"/>
<reference evidence="28 29" key="2">
    <citation type="submission" date="2018-08" db="EMBL/GenBank/DDBJ databases">
        <title>A genome reference for cultivated species of the human gut microbiota.</title>
        <authorList>
            <person name="Zou Y."/>
            <person name="Xue W."/>
            <person name="Luo G."/>
        </authorList>
    </citation>
    <scope>NUCLEOTIDE SEQUENCE [LARGE SCALE GENOMIC DNA]</scope>
    <source>
        <strain evidence="19 29">AF19-16AC</strain>
        <strain evidence="18 35">AF27-4BH</strain>
        <strain evidence="24 33">AF33-12</strain>
        <strain evidence="23 31">AM12-54</strain>
        <strain evidence="22 30">AM21-18</strain>
        <strain evidence="21 34">AM22-7AC</strain>
        <strain evidence="20 32">AM32-6</strain>
        <strain evidence="17 28">TF01-20-2</strain>
    </source>
</reference>
<dbReference type="Proteomes" id="UP000285697">
    <property type="component" value="Unassembled WGS sequence"/>
</dbReference>
<dbReference type="EMBL" id="QRWQ01000007">
    <property type="protein sequence ID" value="RGT38756.1"/>
    <property type="molecule type" value="Genomic_DNA"/>
</dbReference>
<dbReference type="Proteomes" id="UP001296581">
    <property type="component" value="Unassembled WGS sequence"/>
</dbReference>
<evidence type="ECO:0000313" key="32">
    <source>
        <dbReference type="Proteomes" id="UP000284472"/>
    </source>
</evidence>
<dbReference type="Proteomes" id="UP001149331">
    <property type="component" value="Unassembled WGS sequence"/>
</dbReference>
<evidence type="ECO:0000313" key="12">
    <source>
        <dbReference type="EMBL" id="NSI56916.1"/>
    </source>
</evidence>
<evidence type="ECO:0000313" key="27">
    <source>
        <dbReference type="Proteomes" id="UP000235093"/>
    </source>
</evidence>
<dbReference type="Pfam" id="PF01476">
    <property type="entry name" value="LysM"/>
    <property type="match status" value="1"/>
</dbReference>
<dbReference type="Proteomes" id="UP001296643">
    <property type="component" value="Unassembled WGS sequence"/>
</dbReference>
<dbReference type="Proteomes" id="UP000234849">
    <property type="component" value="Unassembled WGS sequence"/>
</dbReference>
<evidence type="ECO:0000313" key="29">
    <source>
        <dbReference type="Proteomes" id="UP000283834"/>
    </source>
</evidence>
<dbReference type="EMBL" id="QRQE01000009">
    <property type="protein sequence ID" value="RHM79119.1"/>
    <property type="molecule type" value="Genomic_DNA"/>
</dbReference>
<evidence type="ECO:0000313" key="10">
    <source>
        <dbReference type="EMBL" id="MDE1204075.1"/>
    </source>
</evidence>
<evidence type="ECO:0000313" key="25">
    <source>
        <dbReference type="Proteomes" id="UP000234840"/>
    </source>
</evidence>
<dbReference type="EMBL" id="JAPRBD010000001">
    <property type="protein sequence ID" value="MCZ0688432.1"/>
    <property type="molecule type" value="Genomic_DNA"/>
</dbReference>
<dbReference type="Proteomes" id="UP000283992">
    <property type="component" value="Unassembled WGS sequence"/>
</dbReference>
<evidence type="ECO:0000313" key="20">
    <source>
        <dbReference type="EMBL" id="RHD08428.1"/>
    </source>
</evidence>
<dbReference type="EMBL" id="JAAIRM010000002">
    <property type="protein sequence ID" value="NSI18088.1"/>
    <property type="molecule type" value="Genomic_DNA"/>
</dbReference>
<evidence type="ECO:0000313" key="35">
    <source>
        <dbReference type="Proteomes" id="UP000286137"/>
    </source>
</evidence>
<evidence type="ECO:0000313" key="30">
    <source>
        <dbReference type="Proteomes" id="UP000283981"/>
    </source>
</evidence>
<dbReference type="EMBL" id="QSIR01000003">
    <property type="protein sequence ID" value="RHD08428.1"/>
    <property type="molecule type" value="Genomic_DNA"/>
</dbReference>
<dbReference type="EMBL" id="JAAIRY010000005">
    <property type="protein sequence ID" value="NSI64662.1"/>
    <property type="molecule type" value="Genomic_DNA"/>
</dbReference>
<feature type="domain" description="LysM" evidence="2">
    <location>
        <begin position="44"/>
        <end position="96"/>
    </location>
</feature>
<dbReference type="Proteomes" id="UP001148455">
    <property type="component" value="Unassembled WGS sequence"/>
</dbReference>
<proteinExistence type="predicted"/>
<dbReference type="InterPro" id="IPR018392">
    <property type="entry name" value="LysM"/>
</dbReference>
<evidence type="ECO:0000313" key="18">
    <source>
        <dbReference type="EMBL" id="RGQ70616.1"/>
    </source>
</evidence>
<dbReference type="Proteomes" id="UP001076974">
    <property type="component" value="Unassembled WGS sequence"/>
</dbReference>
<dbReference type="EMBL" id="JAPZEG010000012">
    <property type="protein sequence ID" value="MDE1204075.1"/>
    <property type="molecule type" value="Genomic_DNA"/>
</dbReference>
<dbReference type="EMBL" id="NIHM01000003">
    <property type="protein sequence ID" value="PLT57301.1"/>
    <property type="molecule type" value="Genomic_DNA"/>
</dbReference>
<evidence type="ECO:0000313" key="19">
    <source>
        <dbReference type="EMBL" id="RGT38756.1"/>
    </source>
</evidence>
<reference evidence="25 26" key="1">
    <citation type="journal article" date="2017" name="Genome Med.">
        <title>A novel Ruminococcus gnavus clade enriched in inflammatory bowel disease patients.</title>
        <authorList>
            <person name="Hall A.B."/>
            <person name="Yassour M."/>
            <person name="Sauk J."/>
            <person name="Garner A."/>
            <person name="Jiang X."/>
            <person name="Arthur T."/>
            <person name="Lagoudas G.K."/>
            <person name="Vatanen T."/>
            <person name="Fornelos N."/>
            <person name="Wilson R."/>
            <person name="Bertha M."/>
            <person name="Cohen M."/>
            <person name="Garber J."/>
            <person name="Khalili H."/>
            <person name="Gevers D."/>
            <person name="Ananthakrishnan A.N."/>
            <person name="Kugathasan S."/>
            <person name="Lander E.S."/>
            <person name="Blainey P."/>
            <person name="Vlamakis H."/>
            <person name="Xavier R.J."/>
            <person name="Huttenhower C."/>
        </authorList>
    </citation>
    <scope>NUCLEOTIDE SEQUENCE [LARGE SCALE GENOMIC DNA]</scope>
    <source>
        <strain evidence="14 26">RJX1118</strain>
        <strain evidence="15 27">RJX1125</strain>
        <strain evidence="16 25">RJX1128</strain>
    </source>
</reference>
<dbReference type="Proteomes" id="UP000286137">
    <property type="component" value="Unassembled WGS sequence"/>
</dbReference>
<evidence type="ECO:0000313" key="3">
    <source>
        <dbReference type="EMBL" id="MCB5493140.1"/>
    </source>
</evidence>
<dbReference type="EMBL" id="QRIS01000002">
    <property type="protein sequence ID" value="RHG88273.1"/>
    <property type="molecule type" value="Genomic_DNA"/>
</dbReference>
<evidence type="ECO:0000313" key="28">
    <source>
        <dbReference type="Proteomes" id="UP000260808"/>
    </source>
</evidence>
<keyword evidence="1" id="KW-0732">Signal</keyword>
<evidence type="ECO:0000313" key="14">
    <source>
        <dbReference type="EMBL" id="PLT57301.1"/>
    </source>
</evidence>
<dbReference type="RefSeq" id="WP_004842908.1">
    <property type="nucleotide sequence ID" value="NZ_AP031447.1"/>
</dbReference>
<dbReference type="GeneID" id="57432582"/>
<dbReference type="Proteomes" id="UP000284472">
    <property type="component" value="Unassembled WGS sequence"/>
</dbReference>
<dbReference type="Proteomes" id="UP000235093">
    <property type="component" value="Unassembled WGS sequence"/>
</dbReference>
<dbReference type="EMBL" id="QRTJ01000003">
    <property type="protein sequence ID" value="RGQ70616.1"/>
    <property type="molecule type" value="Genomic_DNA"/>
</dbReference>
<evidence type="ECO:0000313" key="5">
    <source>
        <dbReference type="EMBL" id="MCZ0667391.1"/>
    </source>
</evidence>
<evidence type="ECO:0000313" key="21">
    <source>
        <dbReference type="EMBL" id="RHG21861.1"/>
    </source>
</evidence>
<evidence type="ECO:0000313" key="24">
    <source>
        <dbReference type="EMBL" id="RHM79119.1"/>
    </source>
</evidence>
<feature type="chain" id="PRO_5014562906" evidence="1">
    <location>
        <begin position="30"/>
        <end position="105"/>
    </location>
</feature>
<protein>
    <submittedName>
        <fullName evidence="3">LysM peptidoglycan-binding domain-containing protein</fullName>
    </submittedName>
    <submittedName>
        <fullName evidence="14">Peptidoglycan-binding protein</fullName>
    </submittedName>
</protein>
<evidence type="ECO:0000313" key="33">
    <source>
        <dbReference type="Proteomes" id="UP000285610"/>
    </source>
</evidence>
<accession>A0A2N5NLB5</accession>
<dbReference type="Proteomes" id="UP001297422">
    <property type="component" value="Unassembled WGS sequence"/>
</dbReference>
<dbReference type="InterPro" id="IPR036779">
    <property type="entry name" value="LysM_dom_sf"/>
</dbReference>
<dbReference type="PROSITE" id="PS51782">
    <property type="entry name" value="LYSM"/>
    <property type="match status" value="1"/>
</dbReference>
<reference evidence="8" key="9">
    <citation type="submission" date="2023-01" db="EMBL/GenBank/DDBJ databases">
        <title>Human gut microbiome strain richness.</title>
        <authorList>
            <person name="Chen-Liaw A."/>
        </authorList>
    </citation>
    <scope>NUCLEOTIDE SEQUENCE</scope>
    <source>
        <strain evidence="9">1001217st1_A9_1001217B_191108</strain>
        <strain evidence="8">RTP21484st1_H11_RTP21484_190118</strain>
    </source>
</reference>
<feature type="signal peptide" evidence="1">
    <location>
        <begin position="1"/>
        <end position="29"/>
    </location>
</feature>
<evidence type="ECO:0000313" key="6">
    <source>
        <dbReference type="EMBL" id="MCZ0688432.1"/>
    </source>
</evidence>
<evidence type="ECO:0000313" key="17">
    <source>
        <dbReference type="EMBL" id="RGM24009.1"/>
    </source>
</evidence>
<evidence type="ECO:0000259" key="2">
    <source>
        <dbReference type="PROSITE" id="PS51782"/>
    </source>
</evidence>
<dbReference type="Proteomes" id="UP001296580">
    <property type="component" value="Unassembled WGS sequence"/>
</dbReference>
<evidence type="ECO:0000313" key="15">
    <source>
        <dbReference type="EMBL" id="PLT71585.1"/>
    </source>
</evidence>
<dbReference type="EMBL" id="QSSX01000009">
    <property type="protein sequence ID" value="RGM24009.1"/>
    <property type="molecule type" value="Genomic_DNA"/>
</dbReference>
<organism evidence="14 26">
    <name type="scientific">Mediterraneibacter gnavus</name>
    <name type="common">Ruminococcus gnavus</name>
    <dbReference type="NCBI Taxonomy" id="33038"/>
    <lineage>
        <taxon>Bacteria</taxon>
        <taxon>Bacillati</taxon>
        <taxon>Bacillota</taxon>
        <taxon>Clostridia</taxon>
        <taxon>Lachnospirales</taxon>
        <taxon>Lachnospiraceae</taxon>
        <taxon>Mediterraneibacter</taxon>
    </lineage>
</organism>
<evidence type="ECO:0000313" key="8">
    <source>
        <dbReference type="EMBL" id="MDB8685729.1"/>
    </source>
</evidence>
<evidence type="ECO:0000313" key="4">
    <source>
        <dbReference type="EMBL" id="MCB5618684.1"/>
    </source>
</evidence>
<reference evidence="10" key="7">
    <citation type="submission" date="2022-12" db="EMBL/GenBank/DDBJ databases">
        <title>Genome of R. gnavus strain RSHDN_120.</title>
        <authorList>
            <person name="Abdugheni R."/>
        </authorList>
    </citation>
    <scope>NUCLEOTIDE SEQUENCE</scope>
    <source>
        <strain evidence="10">RSHDN_120</strain>
    </source>
</reference>
<evidence type="ECO:0000313" key="11">
    <source>
        <dbReference type="EMBL" id="NSI18088.1"/>
    </source>
</evidence>
<dbReference type="SMART" id="SM00257">
    <property type="entry name" value="LysM"/>
    <property type="match status" value="1"/>
</dbReference>
<dbReference type="Proteomes" id="UP000260808">
    <property type="component" value="Unassembled WGS sequence"/>
</dbReference>
<dbReference type="EMBL" id="JAQMLR010000005">
    <property type="protein sequence ID" value="MDB8738539.1"/>
    <property type="molecule type" value="Genomic_DNA"/>
</dbReference>
<evidence type="ECO:0000313" key="26">
    <source>
        <dbReference type="Proteomes" id="UP000234849"/>
    </source>
</evidence>
<dbReference type="EMBL" id="JAJBOM010000005">
    <property type="protein sequence ID" value="MCB5618684.1"/>
    <property type="molecule type" value="Genomic_DNA"/>
</dbReference>
<evidence type="ECO:0000256" key="1">
    <source>
        <dbReference type="SAM" id="SignalP"/>
    </source>
</evidence>
<evidence type="ECO:0000313" key="7">
    <source>
        <dbReference type="EMBL" id="MCZ7692512.1"/>
    </source>
</evidence>
<dbReference type="EMBL" id="JAAIRV010000001">
    <property type="protein sequence ID" value="NSI56916.1"/>
    <property type="molecule type" value="Genomic_DNA"/>
</dbReference>
<reference evidence="7" key="8">
    <citation type="submission" date="2022-12" db="EMBL/GenBank/DDBJ databases">
        <title>Genome of R. gnavus strain RSHDN_123.</title>
        <authorList>
            <person name="Abdugheni R."/>
        </authorList>
    </citation>
    <scope>NUCLEOTIDE SEQUENCE</scope>
    <source>
        <strain evidence="7">RSHDN_123</strain>
    </source>
</reference>
<reference evidence="3" key="5">
    <citation type="submission" date="2021-10" db="EMBL/GenBank/DDBJ databases">
        <title>Collection of gut derived symbiotic bacterial strains cultured from healthy donors.</title>
        <authorList>
            <person name="Lin H."/>
            <person name="Littmann E."/>
            <person name="Claire K."/>
            <person name="Pamer E."/>
        </authorList>
    </citation>
    <scope>NUCLEOTIDE SEQUENCE</scope>
    <source>
        <strain evidence="4">MSK.23.18</strain>
        <strain evidence="3">MSK.23.4</strain>
    </source>
</reference>
<gene>
    <name evidence="14" type="ORF">CDL18_03670</name>
    <name evidence="16" type="ORF">CDL20_00690</name>
    <name evidence="15" type="ORF">CDL23_14645</name>
    <name evidence="23" type="ORF">DW142_00970</name>
    <name evidence="22" type="ORF">DW243_01365</name>
    <name evidence="21" type="ORF">DW270_02360</name>
    <name evidence="20" type="ORF">DW812_03660</name>
    <name evidence="19" type="ORF">DWX36_08790</name>
    <name evidence="18" type="ORF">DWY88_02530</name>
    <name evidence="24" type="ORF">DWZ50_05350</name>
    <name evidence="17" type="ORF">DXC31_05390</name>
    <name evidence="11" type="ORF">G4958_01695</name>
    <name evidence="13" type="ORF">G4981_05140</name>
    <name evidence="12" type="ORF">G4993_00640</name>
    <name evidence="4" type="ORF">LIQ08_05840</name>
    <name evidence="3" type="ORF">LIQ10_05195</name>
    <name evidence="10" type="ORF">O4N78_10925</name>
    <name evidence="7" type="ORF">O8D18_00385</name>
    <name evidence="6" type="ORF">OZZ16_00620</name>
    <name evidence="5" type="ORF">OZZ17_07515</name>
    <name evidence="9" type="ORF">PNU63_07075</name>
    <name evidence="8" type="ORF">PNW85_03430</name>
</gene>
<dbReference type="EMBL" id="JAPRAY010000009">
    <property type="protein sequence ID" value="MCZ0667391.1"/>
    <property type="molecule type" value="Genomic_DNA"/>
</dbReference>
<dbReference type="SUPFAM" id="SSF54106">
    <property type="entry name" value="LysM domain"/>
    <property type="match status" value="1"/>
</dbReference>
<dbReference type="Proteomes" id="UP000234840">
    <property type="component" value="Unassembled WGS sequence"/>
</dbReference>
<evidence type="ECO:0000313" key="31">
    <source>
        <dbReference type="Proteomes" id="UP000283992"/>
    </source>
</evidence>
<dbReference type="PROSITE" id="PS51257">
    <property type="entry name" value="PROKAR_LIPOPROTEIN"/>
    <property type="match status" value="1"/>
</dbReference>
<dbReference type="Gene3D" id="3.10.350.10">
    <property type="entry name" value="LysM domain"/>
    <property type="match status" value="1"/>
</dbReference>
<reference evidence="5" key="6">
    <citation type="submission" date="2022-11" db="EMBL/GenBank/DDBJ databases">
        <title>Temperate bacteriophages infecting mucin-degrading bacterium Ruminococcus gnavus from the human gut.</title>
        <authorList>
            <person name="Buttimer C."/>
        </authorList>
    </citation>
    <scope>NUCLEOTIDE SEQUENCE</scope>
    <source>
        <strain evidence="5">CCUG 49994</strain>
        <strain evidence="6">CCUG 52279</strain>
    </source>
</reference>